<comment type="caution">
    <text evidence="9">The sequence shown here is derived from an EMBL/GenBank/DDBJ whole genome shotgun (WGS) entry which is preliminary data.</text>
</comment>
<dbReference type="Pfam" id="PF03591">
    <property type="entry name" value="AzlC"/>
    <property type="match status" value="1"/>
</dbReference>
<proteinExistence type="inferred from homology"/>
<dbReference type="EMBL" id="BSRI01000002">
    <property type="protein sequence ID" value="GLV60653.1"/>
    <property type="molecule type" value="Genomic_DNA"/>
</dbReference>
<evidence type="ECO:0000256" key="6">
    <source>
        <dbReference type="ARBA" id="ARBA00022989"/>
    </source>
</evidence>
<dbReference type="PANTHER" id="PTHR34979:SF1">
    <property type="entry name" value="INNER MEMBRANE PROTEIN YGAZ"/>
    <property type="match status" value="1"/>
</dbReference>
<keyword evidence="3" id="KW-0813">Transport</keyword>
<dbReference type="InterPro" id="IPR011606">
    <property type="entry name" value="Brnchd-chn_aa_trnsp_permease"/>
</dbReference>
<evidence type="ECO:0000313" key="9">
    <source>
        <dbReference type="EMBL" id="GLV60653.1"/>
    </source>
</evidence>
<reference evidence="9 10" key="1">
    <citation type="submission" date="2023-02" db="EMBL/GenBank/DDBJ databases">
        <title>Dictyobacter halimunensis sp. nov., a new member of the class Ktedonobacteria from forest soil in a geothermal area.</title>
        <authorList>
            <person name="Rachmania M.K."/>
            <person name="Ningsih F."/>
            <person name="Sakai Y."/>
            <person name="Yabe S."/>
            <person name="Yokota A."/>
            <person name="Sjamsuridzal W."/>
        </authorList>
    </citation>
    <scope>NUCLEOTIDE SEQUENCE [LARGE SCALE GENOMIC DNA]</scope>
    <source>
        <strain evidence="9 10">S3.2.2.5</strain>
    </source>
</reference>
<organism evidence="9 10">
    <name type="scientific">Dictyobacter halimunensis</name>
    <dbReference type="NCBI Taxonomy" id="3026934"/>
    <lineage>
        <taxon>Bacteria</taxon>
        <taxon>Bacillati</taxon>
        <taxon>Chloroflexota</taxon>
        <taxon>Ktedonobacteria</taxon>
        <taxon>Ktedonobacterales</taxon>
        <taxon>Dictyobacteraceae</taxon>
        <taxon>Dictyobacter</taxon>
    </lineage>
</organism>
<evidence type="ECO:0000256" key="7">
    <source>
        <dbReference type="ARBA" id="ARBA00023136"/>
    </source>
</evidence>
<comment type="similarity">
    <text evidence="2">Belongs to the AzlC family.</text>
</comment>
<feature type="transmembrane region" description="Helical" evidence="8">
    <location>
        <begin position="85"/>
        <end position="107"/>
    </location>
</feature>
<evidence type="ECO:0000256" key="8">
    <source>
        <dbReference type="SAM" id="Phobius"/>
    </source>
</evidence>
<dbReference type="RefSeq" id="WP_338257785.1">
    <property type="nucleotide sequence ID" value="NZ_BSRI01000002.1"/>
</dbReference>
<evidence type="ECO:0000256" key="2">
    <source>
        <dbReference type="ARBA" id="ARBA00010735"/>
    </source>
</evidence>
<keyword evidence="7 8" id="KW-0472">Membrane</keyword>
<dbReference type="Proteomes" id="UP001344906">
    <property type="component" value="Unassembled WGS sequence"/>
</dbReference>
<protein>
    <submittedName>
        <fullName evidence="9">Transporter</fullName>
    </submittedName>
</protein>
<comment type="subcellular location">
    <subcellularLocation>
        <location evidence="1">Cell membrane</location>
        <topology evidence="1">Multi-pass membrane protein</topology>
    </subcellularLocation>
</comment>
<feature type="transmembrane region" description="Helical" evidence="8">
    <location>
        <begin position="31"/>
        <end position="49"/>
    </location>
</feature>
<feature type="transmembrane region" description="Helical" evidence="8">
    <location>
        <begin position="56"/>
        <end position="79"/>
    </location>
</feature>
<keyword evidence="10" id="KW-1185">Reference proteome</keyword>
<feature type="transmembrane region" description="Helical" evidence="8">
    <location>
        <begin position="202"/>
        <end position="219"/>
    </location>
</feature>
<keyword evidence="4" id="KW-1003">Cell membrane</keyword>
<evidence type="ECO:0000256" key="3">
    <source>
        <dbReference type="ARBA" id="ARBA00022448"/>
    </source>
</evidence>
<feature type="transmembrane region" description="Helical" evidence="8">
    <location>
        <begin position="176"/>
        <end position="195"/>
    </location>
</feature>
<sequence length="242" mass="26139">MSETVYVDNNREAAGEVTFGFKGALAGARQAWPLAVGGCADGLVFGVLAHQSHQSLLEVFLMSALVYAGSAQLLVLHLWSLPPVFWPIVLTTLLVNLRMVLMGMTLSPWWRRLPPLKAYGTLFFLSDETWALTMGEFARERRDAAFLLGSGLLMFVGWIGSTLLGCWLGGGIADPAAWGLDFAFTAVFLTLLLGMWKGKADILPWLVSAVVAVVAARLIPGNWYILLGALCGSVVGAMRHAD</sequence>
<evidence type="ECO:0000313" key="10">
    <source>
        <dbReference type="Proteomes" id="UP001344906"/>
    </source>
</evidence>
<accession>A0ABQ6G289</accession>
<gene>
    <name evidence="9" type="ORF">KDH_74720</name>
</gene>
<keyword evidence="5 8" id="KW-0812">Transmembrane</keyword>
<evidence type="ECO:0000256" key="1">
    <source>
        <dbReference type="ARBA" id="ARBA00004651"/>
    </source>
</evidence>
<name>A0ABQ6G289_9CHLR</name>
<keyword evidence="6 8" id="KW-1133">Transmembrane helix</keyword>
<evidence type="ECO:0000256" key="4">
    <source>
        <dbReference type="ARBA" id="ARBA00022475"/>
    </source>
</evidence>
<evidence type="ECO:0000256" key="5">
    <source>
        <dbReference type="ARBA" id="ARBA00022692"/>
    </source>
</evidence>
<dbReference type="PANTHER" id="PTHR34979">
    <property type="entry name" value="INNER MEMBRANE PROTEIN YGAZ"/>
    <property type="match status" value="1"/>
</dbReference>
<feature type="transmembrane region" description="Helical" evidence="8">
    <location>
        <begin position="144"/>
        <end position="170"/>
    </location>
</feature>